<dbReference type="OrthoDB" id="2366030at2"/>
<dbReference type="EMBL" id="AVPF01000088">
    <property type="protein sequence ID" value="KGX83704.1"/>
    <property type="molecule type" value="Genomic_DNA"/>
</dbReference>
<comment type="caution">
    <text evidence="2">The sequence shown here is derived from an EMBL/GenBank/DDBJ whole genome shotgun (WGS) entry which is preliminary data.</text>
</comment>
<dbReference type="Proteomes" id="UP000030403">
    <property type="component" value="Unassembled WGS sequence"/>
</dbReference>
<dbReference type="InterPro" id="IPR009293">
    <property type="entry name" value="UPF0478"/>
</dbReference>
<sequence length="141" mass="15303">MIIILYIAALIFALAFAVLVVYLSKTLKAAQHTLDNVATTLGGLEKQMEGISVETTALLNKTNHLADDLGDKSQKLNTLVDGVKGIGDSVQDFNESLHSISSNLKQSAQSNTDNAAQAMKWGQVGIDLYKKWQTQKPKSNQ</sequence>
<dbReference type="RefSeq" id="WP_027445644.1">
    <property type="nucleotide sequence ID" value="NZ_AULJ01000013.1"/>
</dbReference>
<dbReference type="STRING" id="1385511.GCA_000425225_01295"/>
<proteinExistence type="predicted"/>
<dbReference type="Pfam" id="PF06103">
    <property type="entry name" value="DUF948"/>
    <property type="match status" value="1"/>
</dbReference>
<evidence type="ECO:0000313" key="3">
    <source>
        <dbReference type="Proteomes" id="UP000030403"/>
    </source>
</evidence>
<keyword evidence="1" id="KW-0812">Transmembrane</keyword>
<evidence type="ECO:0000313" key="2">
    <source>
        <dbReference type="EMBL" id="KGX83704.1"/>
    </source>
</evidence>
<dbReference type="eggNOG" id="COG4768">
    <property type="taxonomic scope" value="Bacteria"/>
</dbReference>
<feature type="transmembrane region" description="Helical" evidence="1">
    <location>
        <begin position="6"/>
        <end position="24"/>
    </location>
</feature>
<reference evidence="2 3" key="1">
    <citation type="submission" date="2013-08" db="EMBL/GenBank/DDBJ databases">
        <authorList>
            <person name="Huang J."/>
            <person name="Wang G."/>
        </authorList>
    </citation>
    <scope>NUCLEOTIDE SEQUENCE [LARGE SCALE GENOMIC DNA]</scope>
    <source>
        <strain evidence="2 3">BH030004</strain>
    </source>
</reference>
<keyword evidence="1" id="KW-1133">Transmembrane helix</keyword>
<keyword evidence="3" id="KW-1185">Reference proteome</keyword>
<dbReference type="PANTHER" id="PTHR40070:SF1">
    <property type="entry name" value="UPF0478 PROTEIN YTXG"/>
    <property type="match status" value="1"/>
</dbReference>
<keyword evidence="1" id="KW-0472">Membrane</keyword>
<accession>A0A0A5FUW7</accession>
<protein>
    <submittedName>
        <fullName evidence="2">General stress protein</fullName>
    </submittedName>
</protein>
<gene>
    <name evidence="2" type="ORF">N783_01620</name>
</gene>
<organism evidence="2 3">
    <name type="scientific">Pontibacillus marinus BH030004 = DSM 16465</name>
    <dbReference type="NCBI Taxonomy" id="1385511"/>
    <lineage>
        <taxon>Bacteria</taxon>
        <taxon>Bacillati</taxon>
        <taxon>Bacillota</taxon>
        <taxon>Bacilli</taxon>
        <taxon>Bacillales</taxon>
        <taxon>Bacillaceae</taxon>
        <taxon>Pontibacillus</taxon>
    </lineage>
</organism>
<dbReference type="PANTHER" id="PTHR40070">
    <property type="entry name" value="UPF0478 PROTEIN YTXG"/>
    <property type="match status" value="1"/>
</dbReference>
<dbReference type="AlphaFoldDB" id="A0A0A5FUW7"/>
<name>A0A0A5FUW7_9BACI</name>
<evidence type="ECO:0000256" key="1">
    <source>
        <dbReference type="SAM" id="Phobius"/>
    </source>
</evidence>